<feature type="domain" description="Flagellar motor switch protein FliN-like C-terminal" evidence="11">
    <location>
        <begin position="237"/>
        <end position="305"/>
    </location>
</feature>
<accession>A0ABN2QT53</accession>
<keyword evidence="9" id="KW-0975">Bacterial flagellum</keyword>
<dbReference type="Gene3D" id="2.30.330.10">
    <property type="entry name" value="SpoA-like"/>
    <property type="match status" value="1"/>
</dbReference>
<dbReference type="SUPFAM" id="SSF103039">
    <property type="entry name" value="CheC-like"/>
    <property type="match status" value="1"/>
</dbReference>
<organism evidence="12 13">
    <name type="scientific">Nocardioides panacihumi</name>
    <dbReference type="NCBI Taxonomy" id="400774"/>
    <lineage>
        <taxon>Bacteria</taxon>
        <taxon>Bacillati</taxon>
        <taxon>Actinomycetota</taxon>
        <taxon>Actinomycetes</taxon>
        <taxon>Propionibacteriales</taxon>
        <taxon>Nocardioidaceae</taxon>
        <taxon>Nocardioides</taxon>
    </lineage>
</organism>
<keyword evidence="12" id="KW-0966">Cell projection</keyword>
<evidence type="ECO:0000256" key="1">
    <source>
        <dbReference type="ARBA" id="ARBA00004117"/>
    </source>
</evidence>
<evidence type="ECO:0000256" key="4">
    <source>
        <dbReference type="ARBA" id="ARBA00021898"/>
    </source>
</evidence>
<keyword evidence="12" id="KW-0969">Cilium</keyword>
<evidence type="ECO:0000256" key="5">
    <source>
        <dbReference type="ARBA" id="ARBA00022475"/>
    </source>
</evidence>
<reference evidence="12 13" key="1">
    <citation type="journal article" date="2019" name="Int. J. Syst. Evol. Microbiol.">
        <title>The Global Catalogue of Microorganisms (GCM) 10K type strain sequencing project: providing services to taxonomists for standard genome sequencing and annotation.</title>
        <authorList>
            <consortium name="The Broad Institute Genomics Platform"/>
            <consortium name="The Broad Institute Genome Sequencing Center for Infectious Disease"/>
            <person name="Wu L."/>
            <person name="Ma J."/>
        </authorList>
    </citation>
    <scope>NUCLEOTIDE SEQUENCE [LARGE SCALE GENOMIC DNA]</scope>
    <source>
        <strain evidence="12 13">JCM 15309</strain>
    </source>
</reference>
<keyword evidence="5" id="KW-1003">Cell membrane</keyword>
<evidence type="ECO:0000256" key="9">
    <source>
        <dbReference type="ARBA" id="ARBA00023143"/>
    </source>
</evidence>
<dbReference type="Proteomes" id="UP001500571">
    <property type="component" value="Unassembled WGS sequence"/>
</dbReference>
<comment type="caution">
    <text evidence="12">The sequence shown here is derived from an EMBL/GenBank/DDBJ whole genome shotgun (WGS) entry which is preliminary data.</text>
</comment>
<dbReference type="InterPro" id="IPR028976">
    <property type="entry name" value="CheC-like_sf"/>
</dbReference>
<dbReference type="InterPro" id="IPR036429">
    <property type="entry name" value="SpoA-like_sf"/>
</dbReference>
<keyword evidence="6" id="KW-0145">Chemotaxis</keyword>
<name>A0ABN2QT53_9ACTN</name>
<evidence type="ECO:0000256" key="10">
    <source>
        <dbReference type="SAM" id="MobiDB-lite"/>
    </source>
</evidence>
<evidence type="ECO:0000256" key="3">
    <source>
        <dbReference type="ARBA" id="ARBA00011049"/>
    </source>
</evidence>
<protein>
    <recommendedName>
        <fullName evidence="4">Flagellar motor switch protein FliM</fullName>
    </recommendedName>
</protein>
<sequence length="311" mass="33961">MTVAATPAPRQRRRREHPEPVPYDFRRPIQLSREHARTLQLGFDGFARQATTVFTSSLRTVCSATLTDIEQRTYAEYVDSLGSSTYMTLFSADPMPGVGMIEIPLFAIFSCVDHMLGGPGSDTQPDRPLTEIESGVARGLVERLLSEMRYYLAPVVPLEPTITGVEYNPQFAQVAGTADVMVVVTFDLRINDREHRMSICLPFSGLVPHLTSANQAGPMSDRERAQRAMSAQLLQQQFAKVPVQVSVRFKPTKLGPDAISSLKPGDVVRLSHGASLPLDVTVAGDTFAHATAGARGQRLAALIVDTPKENA</sequence>
<evidence type="ECO:0000256" key="7">
    <source>
        <dbReference type="ARBA" id="ARBA00022779"/>
    </source>
</evidence>
<keyword evidence="13" id="KW-1185">Reference proteome</keyword>
<dbReference type="Pfam" id="PF01052">
    <property type="entry name" value="FliMN_C"/>
    <property type="match status" value="1"/>
</dbReference>
<comment type="subcellular location">
    <subcellularLocation>
        <location evidence="1">Bacterial flagellum basal body</location>
    </subcellularLocation>
    <subcellularLocation>
        <location evidence="2">Cell membrane</location>
        <topology evidence="2">Peripheral membrane protein</topology>
    </subcellularLocation>
</comment>
<keyword evidence="7" id="KW-0283">Flagellar rotation</keyword>
<dbReference type="PRINTS" id="PR00955">
    <property type="entry name" value="FLGMOTORFLIM"/>
</dbReference>
<dbReference type="Pfam" id="PF02154">
    <property type="entry name" value="FliM"/>
    <property type="match status" value="1"/>
</dbReference>
<evidence type="ECO:0000256" key="8">
    <source>
        <dbReference type="ARBA" id="ARBA00023136"/>
    </source>
</evidence>
<comment type="similarity">
    <text evidence="3">Belongs to the FliM family.</text>
</comment>
<dbReference type="EMBL" id="BAAAPB010000001">
    <property type="protein sequence ID" value="GAA1957611.1"/>
    <property type="molecule type" value="Genomic_DNA"/>
</dbReference>
<dbReference type="InterPro" id="IPR001689">
    <property type="entry name" value="Flag_FliM"/>
</dbReference>
<dbReference type="RefSeq" id="WP_344044252.1">
    <property type="nucleotide sequence ID" value="NZ_BAAAPB010000001.1"/>
</dbReference>
<evidence type="ECO:0000259" key="11">
    <source>
        <dbReference type="Pfam" id="PF01052"/>
    </source>
</evidence>
<proteinExistence type="inferred from homology"/>
<evidence type="ECO:0000256" key="6">
    <source>
        <dbReference type="ARBA" id="ARBA00022500"/>
    </source>
</evidence>
<dbReference type="SUPFAM" id="SSF101801">
    <property type="entry name" value="Surface presentation of antigens (SPOA)"/>
    <property type="match status" value="1"/>
</dbReference>
<keyword evidence="8" id="KW-0472">Membrane</keyword>
<dbReference type="InterPro" id="IPR001543">
    <property type="entry name" value="FliN-like_C"/>
</dbReference>
<dbReference type="PANTHER" id="PTHR30034">
    <property type="entry name" value="FLAGELLAR MOTOR SWITCH PROTEIN FLIM"/>
    <property type="match status" value="1"/>
</dbReference>
<keyword evidence="12" id="KW-0282">Flagellum</keyword>
<dbReference type="CDD" id="cd17908">
    <property type="entry name" value="FliM"/>
    <property type="match status" value="1"/>
</dbReference>
<evidence type="ECO:0000313" key="13">
    <source>
        <dbReference type="Proteomes" id="UP001500571"/>
    </source>
</evidence>
<dbReference type="PIRSF" id="PIRSF002888">
    <property type="entry name" value="FliM"/>
    <property type="match status" value="1"/>
</dbReference>
<dbReference type="Gene3D" id="3.40.1550.10">
    <property type="entry name" value="CheC-like"/>
    <property type="match status" value="1"/>
</dbReference>
<feature type="region of interest" description="Disordered" evidence="10">
    <location>
        <begin position="1"/>
        <end position="23"/>
    </location>
</feature>
<evidence type="ECO:0000256" key="2">
    <source>
        <dbReference type="ARBA" id="ARBA00004202"/>
    </source>
</evidence>
<gene>
    <name evidence="12" type="primary">fliM</name>
    <name evidence="12" type="ORF">GCM10009798_16290</name>
</gene>
<evidence type="ECO:0000313" key="12">
    <source>
        <dbReference type="EMBL" id="GAA1957611.1"/>
    </source>
</evidence>
<dbReference type="PANTHER" id="PTHR30034:SF6">
    <property type="entry name" value="YOP PROTEINS TRANSLOCATION PROTEIN Q"/>
    <property type="match status" value="1"/>
</dbReference>